<dbReference type="PANTHER" id="PTHR11757">
    <property type="entry name" value="PROTEASE FAMILY S9A OLIGOPEPTIDASE"/>
    <property type="match status" value="1"/>
</dbReference>
<dbReference type="EMBL" id="CAXHTA020000002">
    <property type="protein sequence ID" value="CAL5219007.1"/>
    <property type="molecule type" value="Genomic_DNA"/>
</dbReference>
<dbReference type="InterPro" id="IPR001375">
    <property type="entry name" value="Peptidase_S9_cat"/>
</dbReference>
<comment type="similarity">
    <text evidence="1 6">Belongs to the peptidase S9A family.</text>
</comment>
<name>A0ABP1FLV5_9CHLO</name>
<evidence type="ECO:0000313" key="10">
    <source>
        <dbReference type="EMBL" id="CAL5219007.1"/>
    </source>
</evidence>
<evidence type="ECO:0000256" key="3">
    <source>
        <dbReference type="ARBA" id="ARBA00022801"/>
    </source>
</evidence>
<protein>
    <recommendedName>
        <fullName evidence="6">Prolyl endopeptidase</fullName>
        <ecNumber evidence="6">3.4.21.-</ecNumber>
    </recommendedName>
</protein>
<dbReference type="Gene3D" id="2.130.10.120">
    <property type="entry name" value="Prolyl oligopeptidase, N-terminal domain"/>
    <property type="match status" value="1"/>
</dbReference>
<dbReference type="InterPro" id="IPR051543">
    <property type="entry name" value="Serine_Peptidase_S9A"/>
</dbReference>
<feature type="domain" description="Peptidase S9 prolyl oligopeptidase catalytic" evidence="8">
    <location>
        <begin position="550"/>
        <end position="763"/>
    </location>
</feature>
<evidence type="ECO:0000256" key="4">
    <source>
        <dbReference type="ARBA" id="ARBA00022825"/>
    </source>
</evidence>
<sequence>MGKDYCKLIAALLALLILPGRTWHEGSSLLDNKPCNATASLLPGGLAPPVTAQKVSQSKVEWGGVRNDSYAWLQDKTISNPEVLSYLEQENEFTGMVLGGDLAHQLEAEMAARIVTTDQGVPRRHDQYWYYWYRQEGQQYKVHARRHVSRGAGAVTEDDVVDESMAAEVLLDENELAEGHPGFNLGAFEVSADHRRLAYAVDLTGEEQYHLYVKEVDTGEVTQLTKVGTASGSVAWALDNSTLFYVTLTAQTQRPHKVWRVVVNDTDAPAHLLYEEPDEAFSLSLSQTHNQQQTLLYGESMATRYALSLSAKRSEGEWEQRGPKVHGRKYKKVEEWNGEWVALVSDQELDTLNAELLLLHNDTEPEGSGAAGSSLNGSATVLIPHSHDVELEDFEIFSGHLALMKRINGVGVIDIFRLGQPGLSLGLLSISSQEPELIDFDEESYSLQFGEQGAFNFSMLRITYSSLVTPDSTFDVNMTTGVKALRKEDHVLGSYRKVDYRAIRIWAESLDGTQVPISVVHKKGAVALDGTDTLVLYVYGAYGVPSDADFDATRLSLLDRGVIFAIAHVRGGGDLGQYWYLDGKMGNKPNTFKDTVAAATHLIQEGYTSAGRLCLWGSSAGGLTVAASINMRPDLFQAAVLVVPFVDVVSTMSDPNLQATVMEYEEWGNPVANKSTYDLMLSYSPIDNVKEQAYPSMLAVGGLRDSRVSYWEPAKWIAKTRQATTGHPVILLLTQMEAGHAGVSGVFSQLREIALEQAFLLRATCAVADMPTLAAVTASKAAQICVPCLVYVCVAMLSFAGLLIGSLYYGGATLQSIWAVGRQQGIGLREVALQGFKRTGADEKGVGNVEDGSGGRVNVVDSEAETQRLIVREREP</sequence>
<dbReference type="Pfam" id="PF02897">
    <property type="entry name" value="Peptidase_S9_N"/>
    <property type="match status" value="1"/>
</dbReference>
<dbReference type="SUPFAM" id="SSF50993">
    <property type="entry name" value="Peptidase/esterase 'gauge' domain"/>
    <property type="match status" value="1"/>
</dbReference>
<evidence type="ECO:0000259" key="8">
    <source>
        <dbReference type="Pfam" id="PF00326"/>
    </source>
</evidence>
<dbReference type="PANTHER" id="PTHR11757:SF19">
    <property type="entry name" value="PROLYL ENDOPEPTIDASE-LIKE"/>
    <property type="match status" value="1"/>
</dbReference>
<evidence type="ECO:0000256" key="7">
    <source>
        <dbReference type="SAM" id="SignalP"/>
    </source>
</evidence>
<evidence type="ECO:0000256" key="6">
    <source>
        <dbReference type="RuleBase" id="RU368024"/>
    </source>
</evidence>
<keyword evidence="3 6" id="KW-0378">Hydrolase</keyword>
<dbReference type="Gene3D" id="3.40.50.1820">
    <property type="entry name" value="alpha/beta hydrolase"/>
    <property type="match status" value="1"/>
</dbReference>
<organism evidence="10 11">
    <name type="scientific">Coccomyxa viridis</name>
    <dbReference type="NCBI Taxonomy" id="1274662"/>
    <lineage>
        <taxon>Eukaryota</taxon>
        <taxon>Viridiplantae</taxon>
        <taxon>Chlorophyta</taxon>
        <taxon>core chlorophytes</taxon>
        <taxon>Trebouxiophyceae</taxon>
        <taxon>Trebouxiophyceae incertae sedis</taxon>
        <taxon>Coccomyxaceae</taxon>
        <taxon>Coccomyxa</taxon>
    </lineage>
</organism>
<proteinExistence type="inferred from homology"/>
<gene>
    <name evidence="10" type="primary">g763</name>
    <name evidence="10" type="ORF">VP750_LOCUS666</name>
</gene>
<evidence type="ECO:0000256" key="5">
    <source>
        <dbReference type="ARBA" id="ARBA00045448"/>
    </source>
</evidence>
<dbReference type="SUPFAM" id="SSF53474">
    <property type="entry name" value="alpha/beta-Hydrolases"/>
    <property type="match status" value="1"/>
</dbReference>
<evidence type="ECO:0000256" key="2">
    <source>
        <dbReference type="ARBA" id="ARBA00022670"/>
    </source>
</evidence>
<dbReference type="Proteomes" id="UP001497392">
    <property type="component" value="Unassembled WGS sequence"/>
</dbReference>
<feature type="chain" id="PRO_5045037912" description="Prolyl endopeptidase" evidence="7">
    <location>
        <begin position="25"/>
        <end position="876"/>
    </location>
</feature>
<keyword evidence="11" id="KW-1185">Reference proteome</keyword>
<evidence type="ECO:0000256" key="1">
    <source>
        <dbReference type="ARBA" id="ARBA00005228"/>
    </source>
</evidence>
<dbReference type="PRINTS" id="PR00862">
    <property type="entry name" value="PROLIGOPTASE"/>
</dbReference>
<comment type="function">
    <text evidence="5">Serine peptidase whose precise substrate specificity remains unclear. Does not cleave peptides after a arginine or lysine residue. Regulates trans-Golgi network morphology and sorting by regulating the membrane binding of the AP-1 complex. May play a role in the regulation of synaptic vesicle exocytosis.</text>
</comment>
<reference evidence="10 11" key="1">
    <citation type="submission" date="2024-06" db="EMBL/GenBank/DDBJ databases">
        <authorList>
            <person name="Kraege A."/>
            <person name="Thomma B."/>
        </authorList>
    </citation>
    <scope>NUCLEOTIDE SEQUENCE [LARGE SCALE GENOMIC DNA]</scope>
</reference>
<keyword evidence="7" id="KW-0732">Signal</keyword>
<accession>A0ABP1FLV5</accession>
<comment type="caution">
    <text evidence="10">The sequence shown here is derived from an EMBL/GenBank/DDBJ whole genome shotgun (WGS) entry which is preliminary data.</text>
</comment>
<dbReference type="InterPro" id="IPR002470">
    <property type="entry name" value="Peptidase_S9A"/>
</dbReference>
<keyword evidence="4 6" id="KW-0720">Serine protease</keyword>
<evidence type="ECO:0000259" key="9">
    <source>
        <dbReference type="Pfam" id="PF02897"/>
    </source>
</evidence>
<evidence type="ECO:0000313" key="11">
    <source>
        <dbReference type="Proteomes" id="UP001497392"/>
    </source>
</evidence>
<dbReference type="Pfam" id="PF00326">
    <property type="entry name" value="Peptidase_S9"/>
    <property type="match status" value="1"/>
</dbReference>
<feature type="signal peptide" evidence="7">
    <location>
        <begin position="1"/>
        <end position="24"/>
    </location>
</feature>
<dbReference type="InterPro" id="IPR029058">
    <property type="entry name" value="AB_hydrolase_fold"/>
</dbReference>
<feature type="domain" description="Peptidase S9A N-terminal" evidence="9">
    <location>
        <begin position="49"/>
        <end position="487"/>
    </location>
</feature>
<dbReference type="InterPro" id="IPR023302">
    <property type="entry name" value="Pept_S9A_N"/>
</dbReference>
<keyword evidence="2 6" id="KW-0645">Protease</keyword>
<dbReference type="EC" id="3.4.21.-" evidence="6"/>